<evidence type="ECO:0000256" key="1">
    <source>
        <dbReference type="SAM" id="MobiDB-lite"/>
    </source>
</evidence>
<dbReference type="AlphaFoldDB" id="A0A179B3X5"/>
<accession>A0A179B3X5</accession>
<protein>
    <submittedName>
        <fullName evidence="2">Uncharacterized protein</fullName>
    </submittedName>
</protein>
<evidence type="ECO:0000313" key="3">
    <source>
        <dbReference type="Proteomes" id="UP000078368"/>
    </source>
</evidence>
<gene>
    <name evidence="2" type="ORF">A4H34_04480</name>
</gene>
<comment type="caution">
    <text evidence="2">The sequence shown here is derived from an EMBL/GenBank/DDBJ whole genome shotgun (WGS) entry which is preliminary data.</text>
</comment>
<keyword evidence="3" id="KW-1185">Reference proteome</keyword>
<sequence>MILMIFATLATPAIFATLVTPVIRSLECHFVNGKKIHADRRQGDRREDFERASDLGPREFSRSSEEHCAVDAW</sequence>
<dbReference type="EMBL" id="LVZK01000001">
    <property type="protein sequence ID" value="OAP86407.1"/>
    <property type="molecule type" value="Genomic_DNA"/>
</dbReference>
<dbReference type="Proteomes" id="UP000078368">
    <property type="component" value="Unassembled WGS sequence"/>
</dbReference>
<reference evidence="2 3" key="1">
    <citation type="submission" date="2016-04" db="EMBL/GenBank/DDBJ databases">
        <title>Peptidophaga gingivicola gen. nov., sp. nov., isolated from human subgingival plaque.</title>
        <authorList>
            <person name="Beall C.J."/>
            <person name="Mokrzan E.M."/>
            <person name="Griffen A.L."/>
            <person name="Leys E.J."/>
        </authorList>
    </citation>
    <scope>NUCLEOTIDE SEQUENCE [LARGE SCALE GENOMIC DNA]</scope>
    <source>
        <strain evidence="2 3">BA112</strain>
    </source>
</reference>
<dbReference type="STRING" id="1823756.A4H34_04480"/>
<proteinExistence type="predicted"/>
<name>A0A179B3X5_9ACTO</name>
<feature type="region of interest" description="Disordered" evidence="1">
    <location>
        <begin position="41"/>
        <end position="73"/>
    </location>
</feature>
<evidence type="ECO:0000313" key="2">
    <source>
        <dbReference type="EMBL" id="OAP86407.1"/>
    </source>
</evidence>
<organism evidence="2 3">
    <name type="scientific">Peptidiphaga gingivicola</name>
    <dbReference type="NCBI Taxonomy" id="2741497"/>
    <lineage>
        <taxon>Bacteria</taxon>
        <taxon>Bacillati</taxon>
        <taxon>Actinomycetota</taxon>
        <taxon>Actinomycetes</taxon>
        <taxon>Actinomycetales</taxon>
        <taxon>Actinomycetaceae</taxon>
        <taxon>Peptidiphaga</taxon>
    </lineage>
</organism>